<name>A0A2A9MEB6_BESBE</name>
<dbReference type="OrthoDB" id="375714at2759"/>
<evidence type="ECO:0000313" key="2">
    <source>
        <dbReference type="EMBL" id="PFH36219.1"/>
    </source>
</evidence>
<dbReference type="VEuPathDB" id="ToxoDB:BESB_044110"/>
<reference evidence="2 3" key="1">
    <citation type="submission" date="2017-09" db="EMBL/GenBank/DDBJ databases">
        <title>Genome sequencing of Besnoitia besnoiti strain Bb-Ger1.</title>
        <authorList>
            <person name="Schares G."/>
            <person name="Venepally P."/>
            <person name="Lorenzi H.A."/>
        </authorList>
    </citation>
    <scope>NUCLEOTIDE SEQUENCE [LARGE SCALE GENOMIC DNA]</scope>
    <source>
        <strain evidence="2 3">Bb-Ger1</strain>
    </source>
</reference>
<keyword evidence="3" id="KW-1185">Reference proteome</keyword>
<evidence type="ECO:0000256" key="1">
    <source>
        <dbReference type="SAM" id="MobiDB-lite"/>
    </source>
</evidence>
<accession>A0A2A9MEB6</accession>
<feature type="compositionally biased region" description="Basic and acidic residues" evidence="1">
    <location>
        <begin position="1098"/>
        <end position="1117"/>
    </location>
</feature>
<sequence length="1246" mass="131336">MAPDPLHQPISSIVLPDEGSLESSGLFLIDLQGHACVSDSSDAAWQGVENISNASPMLLWTRGYLLSRSPSVEPCVPRRSLEAAISLGRSGLRFFALRSARQPCARASSLLSSPVCQGNAFVADAQGRSAPSLVPLPEYRPRFRRNELSSQTASSFAASFASSAASNPAQIAAQNDVVDAPGGGERAQGDEKIYDAWGIVEWEGAPQAAAAAPSGGGFGGDTSFFSPSGKCQLHVGSLVLAGRVEAAVSNGGGLVLVRRVWRPKTSREQRKSTSAPLAQRRAEAAQAFWEIQAVVSEKVVFSKRPVLHPSKKLFADAQAPGGGEATASGKAAGVAAAPGASAQAKAREKSSTARPAASAAAQCAGASWLLGVSPQLALQEEGDWRILAVDAHLLRQIKAGDPLCFKGIPRLLFEASAADDERPGGESRGADAAARQKRQETLLCCRDGVYAVNRNEIDGQLLIAFKPPVEGESDEDAAMSSDGEGDAAANGGEPCNGKQPTALEKAGSQTCGGTSHVGVRTAGLKATGVPVVGICKSILLLEPALGRTTQIPLLLNLRYAPAAVRLLSAWIEANVAEKKEPLLSRLAQLGARPGGPHHDFLVLPSALFLDCVQASEEDLVAALVGGQFSNASCTFRQRKGVADASSPSSASSSSLGGSLAPPPAFWGSAGFASSLTCLLFLPACGGYCALELPLLLDFMQRLLNFFAFLEVPADALTLGDVMDLIGDMESKGFTVAPFSTSPQAQGGGSVAGGGMGRQPLQLEPGVLFQLLARVCDLKLQARPRFPMHFFDVCPSLCGDAAASWSALTAAGGADSEEGEDSGDAADCLQAYEAFLADAEQVRQCRVRINWVKLHRLLALAVFHESGMRTRLQCGIDAVAHLPVHAIPLTTFCGALAEKLASLPLAVTQAADSYLAEGLEDYRRYLRRGEEARMRERIEESKKADASSSFVPFVDLDAQTKQRLLAAAANVPLVRYALVKRALEAFADEAEDAARGGEAGASGDAGAPEVDVLGEGAGGGSRSAQTLLPSLSGMQILQANTVAFPELRIPADSPRWNGDIGAQVPASVLAESAHKAFGKTRKATGGSDDGAFETPGSPHDADRRGTWGRRDRAEEKSPARGLPVYEEAFRKAKQKKGVMAAHLAVLAGVAFYGRKHLIHVAEERLPLEVRERLAVLFMCKSRWWSGELQAFIAPSLLGKDLMETVAGPPRRHCEARQIVLNKAEDDQNDDVGVVFFSHNLPLPFWDV</sequence>
<dbReference type="KEGG" id="bbes:BESB_044110"/>
<organism evidence="2 3">
    <name type="scientific">Besnoitia besnoiti</name>
    <name type="common">Apicomplexan protozoan</name>
    <dbReference type="NCBI Taxonomy" id="94643"/>
    <lineage>
        <taxon>Eukaryota</taxon>
        <taxon>Sar</taxon>
        <taxon>Alveolata</taxon>
        <taxon>Apicomplexa</taxon>
        <taxon>Conoidasida</taxon>
        <taxon>Coccidia</taxon>
        <taxon>Eucoccidiorida</taxon>
        <taxon>Eimeriorina</taxon>
        <taxon>Sarcocystidae</taxon>
        <taxon>Besnoitia</taxon>
    </lineage>
</organism>
<dbReference type="AlphaFoldDB" id="A0A2A9MEB6"/>
<feature type="region of interest" description="Disordered" evidence="1">
    <location>
        <begin position="1077"/>
        <end position="1118"/>
    </location>
</feature>
<comment type="caution">
    <text evidence="2">The sequence shown here is derived from an EMBL/GenBank/DDBJ whole genome shotgun (WGS) entry which is preliminary data.</text>
</comment>
<evidence type="ECO:0000313" key="3">
    <source>
        <dbReference type="Proteomes" id="UP000224006"/>
    </source>
</evidence>
<dbReference type="EMBL" id="NWUJ01000003">
    <property type="protein sequence ID" value="PFH36219.1"/>
    <property type="molecule type" value="Genomic_DNA"/>
</dbReference>
<protein>
    <submittedName>
        <fullName evidence="2">Uncharacterized protein</fullName>
    </submittedName>
</protein>
<dbReference type="GeneID" id="40309341"/>
<proteinExistence type="predicted"/>
<feature type="region of interest" description="Disordered" evidence="1">
    <location>
        <begin position="995"/>
        <end position="1024"/>
    </location>
</feature>
<gene>
    <name evidence="2" type="ORF">BESB_044110</name>
</gene>
<dbReference type="Proteomes" id="UP000224006">
    <property type="component" value="Chromosome III"/>
</dbReference>
<dbReference type="RefSeq" id="XP_029220228.1">
    <property type="nucleotide sequence ID" value="XM_029362862.1"/>
</dbReference>
<feature type="region of interest" description="Disordered" evidence="1">
    <location>
        <begin position="471"/>
        <end position="510"/>
    </location>
</feature>